<protein>
    <submittedName>
        <fullName evidence="2">Uncharacterized protein</fullName>
    </submittedName>
</protein>
<dbReference type="Proteomes" id="UP001295684">
    <property type="component" value="Unassembled WGS sequence"/>
</dbReference>
<dbReference type="AlphaFoldDB" id="A0AAD2D799"/>
<accession>A0AAD2D799</accession>
<feature type="region of interest" description="Disordered" evidence="1">
    <location>
        <begin position="580"/>
        <end position="599"/>
    </location>
</feature>
<gene>
    <name evidence="2" type="ORF">ECRASSUSDP1_LOCUS23858</name>
</gene>
<name>A0AAD2D799_EUPCR</name>
<reference evidence="2" key="1">
    <citation type="submission" date="2023-07" db="EMBL/GenBank/DDBJ databases">
        <authorList>
            <consortium name="AG Swart"/>
            <person name="Singh M."/>
            <person name="Singh A."/>
            <person name="Seah K."/>
            <person name="Emmerich C."/>
        </authorList>
    </citation>
    <scope>NUCLEOTIDE SEQUENCE</scope>
    <source>
        <strain evidence="2">DP1</strain>
    </source>
</reference>
<dbReference type="EMBL" id="CAMPGE010024557">
    <property type="protein sequence ID" value="CAI2382385.1"/>
    <property type="molecule type" value="Genomic_DNA"/>
</dbReference>
<organism evidence="2 3">
    <name type="scientific">Euplotes crassus</name>
    <dbReference type="NCBI Taxonomy" id="5936"/>
    <lineage>
        <taxon>Eukaryota</taxon>
        <taxon>Sar</taxon>
        <taxon>Alveolata</taxon>
        <taxon>Ciliophora</taxon>
        <taxon>Intramacronucleata</taxon>
        <taxon>Spirotrichea</taxon>
        <taxon>Hypotrichia</taxon>
        <taxon>Euplotida</taxon>
        <taxon>Euplotidae</taxon>
        <taxon>Moneuplotes</taxon>
    </lineage>
</organism>
<comment type="caution">
    <text evidence="2">The sequence shown here is derived from an EMBL/GenBank/DDBJ whole genome shotgun (WGS) entry which is preliminary data.</text>
</comment>
<feature type="region of interest" description="Disordered" evidence="1">
    <location>
        <begin position="164"/>
        <end position="184"/>
    </location>
</feature>
<evidence type="ECO:0000313" key="3">
    <source>
        <dbReference type="Proteomes" id="UP001295684"/>
    </source>
</evidence>
<evidence type="ECO:0000256" key="1">
    <source>
        <dbReference type="SAM" id="MobiDB-lite"/>
    </source>
</evidence>
<proteinExistence type="predicted"/>
<sequence length="599" mass="70857">MNSEYRVIDALDKKIVIQELQMTKPFESQEKVDLQRKIEIKNGTRNGTLEGMSTQQQERNKKLYYFQKEKELLNTKKSRNRKKYEEVDYMKYDTDPKKIPKMITQITNMYKTQVGTQVTDQKETELIEEKLVNNTDSKYCERRNSLYEEAIKIIQSISSNRSISEAPDDLYTSRSRSRSRSVNNYASSEARLPAKDFNMESIIENSENSSKYDDDIDKMSLEKIEKNARKRLLSIRVQKAESIVNMQSLRRVHDSKLKLQKKMLRKIADDISMNRLEILQNMFSTELNTFFKNYDDLHEICIRQVHNESKLIKIVYEQEKVLLERKIMNPFVKEDNFDFSDVVKKQQDLLKMAQNKSTKKLNCHDSCINLLSQKEHEFETMKLFNHQMIDEINYYKNQISEKDLQLKELKSYYEEQQKLKELEISALKKSQLIQVSQLQSMKQSMDETEKIDQDYLSQLEEKDKLIQDLQAKLKELAENNKFEIEPIQVITIDKSSIGTQTEEIEKKEKQEIVPKKRNKRTERINTALFDKKKETRNRPMVNTWQIEFKPIGNTTVIDNFTKNNLSLTSNNDALIKDCKPIAPKTTQNTQNPKEIKNRK</sequence>
<keyword evidence="3" id="KW-1185">Reference proteome</keyword>
<evidence type="ECO:0000313" key="2">
    <source>
        <dbReference type="EMBL" id="CAI2382385.1"/>
    </source>
</evidence>